<keyword evidence="2" id="KW-1185">Reference proteome</keyword>
<name>A0A9P0H471_NEZVI</name>
<organism evidence="1 2">
    <name type="scientific">Nezara viridula</name>
    <name type="common">Southern green stink bug</name>
    <name type="synonym">Cimex viridulus</name>
    <dbReference type="NCBI Taxonomy" id="85310"/>
    <lineage>
        <taxon>Eukaryota</taxon>
        <taxon>Metazoa</taxon>
        <taxon>Ecdysozoa</taxon>
        <taxon>Arthropoda</taxon>
        <taxon>Hexapoda</taxon>
        <taxon>Insecta</taxon>
        <taxon>Pterygota</taxon>
        <taxon>Neoptera</taxon>
        <taxon>Paraneoptera</taxon>
        <taxon>Hemiptera</taxon>
        <taxon>Heteroptera</taxon>
        <taxon>Panheteroptera</taxon>
        <taxon>Pentatomomorpha</taxon>
        <taxon>Pentatomoidea</taxon>
        <taxon>Pentatomidae</taxon>
        <taxon>Pentatominae</taxon>
        <taxon>Nezara</taxon>
    </lineage>
</organism>
<reference evidence="1" key="1">
    <citation type="submission" date="2022-01" db="EMBL/GenBank/DDBJ databases">
        <authorList>
            <person name="King R."/>
        </authorList>
    </citation>
    <scope>NUCLEOTIDE SEQUENCE</scope>
</reference>
<protein>
    <submittedName>
        <fullName evidence="1">Uncharacterized protein</fullName>
    </submittedName>
</protein>
<gene>
    <name evidence="1" type="ORF">NEZAVI_LOCUS5759</name>
</gene>
<accession>A0A9P0H471</accession>
<dbReference type="Proteomes" id="UP001152798">
    <property type="component" value="Chromosome 3"/>
</dbReference>
<dbReference type="EMBL" id="OV725079">
    <property type="protein sequence ID" value="CAH1395491.1"/>
    <property type="molecule type" value="Genomic_DNA"/>
</dbReference>
<sequence>MDRDHGLDDDREVEVWTEKGRQLISEVKKKSRCFDVLMGPSPLPCGGLGVTNDAGSDTINPVVRWQRPLLAALMYYSCSVLRKRSSRSELYGEYFRQFRSPTAFHSPGHLTIWNDVLPFAIYLSKGSLFAKSAIIF</sequence>
<evidence type="ECO:0000313" key="1">
    <source>
        <dbReference type="EMBL" id="CAH1395491.1"/>
    </source>
</evidence>
<proteinExistence type="predicted"/>
<evidence type="ECO:0000313" key="2">
    <source>
        <dbReference type="Proteomes" id="UP001152798"/>
    </source>
</evidence>
<dbReference type="AlphaFoldDB" id="A0A9P0H471"/>